<keyword evidence="1" id="KW-0472">Membrane</keyword>
<dbReference type="InterPro" id="IPR055782">
    <property type="entry name" value="DUF7358"/>
</dbReference>
<organism evidence="5 6">
    <name type="scientific">Dichanthelium oligosanthes</name>
    <dbReference type="NCBI Taxonomy" id="888268"/>
    <lineage>
        <taxon>Eukaryota</taxon>
        <taxon>Viridiplantae</taxon>
        <taxon>Streptophyta</taxon>
        <taxon>Embryophyta</taxon>
        <taxon>Tracheophyta</taxon>
        <taxon>Spermatophyta</taxon>
        <taxon>Magnoliopsida</taxon>
        <taxon>Liliopsida</taxon>
        <taxon>Poales</taxon>
        <taxon>Poaceae</taxon>
        <taxon>PACMAD clade</taxon>
        <taxon>Panicoideae</taxon>
        <taxon>Panicodae</taxon>
        <taxon>Paniceae</taxon>
        <taxon>Dichantheliinae</taxon>
        <taxon>Dichanthelium</taxon>
    </lineage>
</organism>
<dbReference type="EMBL" id="LWDX02028031">
    <property type="protein sequence ID" value="OEL29277.1"/>
    <property type="molecule type" value="Genomic_DNA"/>
</dbReference>
<keyword evidence="2" id="KW-0732">Signal</keyword>
<feature type="signal peptide" evidence="2">
    <location>
        <begin position="1"/>
        <end position="16"/>
    </location>
</feature>
<accession>A0A1E5VVX8</accession>
<evidence type="ECO:0000313" key="5">
    <source>
        <dbReference type="EMBL" id="OEL29277.1"/>
    </source>
</evidence>
<evidence type="ECO:0000259" key="3">
    <source>
        <dbReference type="Pfam" id="PF01764"/>
    </source>
</evidence>
<feature type="transmembrane region" description="Helical" evidence="1">
    <location>
        <begin position="55"/>
        <end position="81"/>
    </location>
</feature>
<comment type="caution">
    <text evidence="5">The sequence shown here is derived from an EMBL/GenBank/DDBJ whole genome shotgun (WGS) entry which is preliminary data.</text>
</comment>
<gene>
    <name evidence="5" type="ORF">BAE44_0009704</name>
</gene>
<dbReference type="STRING" id="888268.A0A1E5VVX8"/>
<dbReference type="InterPro" id="IPR029058">
    <property type="entry name" value="AB_hydrolase_fold"/>
</dbReference>
<evidence type="ECO:0000259" key="4">
    <source>
        <dbReference type="Pfam" id="PF24057"/>
    </source>
</evidence>
<reference evidence="5 6" key="1">
    <citation type="submission" date="2016-09" db="EMBL/GenBank/DDBJ databases">
        <title>The draft genome of Dichanthelium oligosanthes: A C3 panicoid grass species.</title>
        <authorList>
            <person name="Studer A.J."/>
            <person name="Schnable J.C."/>
            <person name="Brutnell T.P."/>
        </authorList>
    </citation>
    <scope>NUCLEOTIDE SEQUENCE [LARGE SCALE GENOMIC DNA]</scope>
    <source>
        <strain evidence="6">cv. Kellogg 1175</strain>
        <tissue evidence="5">Leaf</tissue>
    </source>
</reference>
<feature type="domain" description="DUF7358" evidence="4">
    <location>
        <begin position="6"/>
        <end position="216"/>
    </location>
</feature>
<name>A0A1E5VVX8_9POAL</name>
<dbReference type="GO" id="GO:0006629">
    <property type="term" value="P:lipid metabolic process"/>
    <property type="evidence" value="ECO:0007669"/>
    <property type="project" value="InterPro"/>
</dbReference>
<sequence length="829" mass="90124">MAAGVLSTVRWTTACAALLNAAAASAGAAVAAVALRRCGGGGTLGPAAAVASAASAARLLASAVAGFAQGAAASAIAAGAVGAHVDSERDLRQLSRLRYKRWLWWTRFGMIITMLQFVLAVYLMGIIDNNDWKRILLIVFLVSMWVAIIVQCATGSDVLRWRSFYASHDIAWRAHYREVFDHGIREVLCCLGRVKSVLEDDDICVVAKLLGDLVAYRASGTGHLELIAGLSLLQKSKLSTIISKDQVEAPQDLIQEAVLFHPFAEAAYTVIPYILALSHFQFLPDTLNIFSFQGPLLDFGRNPLMFPCVWLNRQGALTPWTRARRPILEGDNCWRGHAAAFLKYANVAPEVLRKGRVSQTKREAAYFVVVLHDLGTVVIAIRGTETPEDVITDGLCKECSLTMDDLDGLINSDQLSPQLKNTVLSSFPHYGHAGIVESARELYAVLEGQPAHQGQQENMHYFLFCVQSITITLTTVMELPADKSDTVTAGFLSSLLGDGCECHGYNIEIVGHSLGGSVAALLGIKLYGRFPKLHVYAYGAAPCVDYVIADACSQFVTSIVHNDEFSARLSMNSVIRLRGLAVKALSKASPNSAKVGKLVGGIVNARTDEKNAIDHRASIGALQTASDAKLSNDEMRRSNPIHTIRGGLFLFGKAISCLVNTPKYRISSTAAINYELGRSRMTTASDEGKCIVASHGVSHCGEASNAHRDGRFQEDGLYECGEGYRLPHLNNGTELTSGSNDHISTISSSEGQPPEVYLPGLVVHVVPVNKSTSSLQKTTVTRYKNKSYRAFISNRKDFMDLLVTPRMFLDHLPWRYALQNSTLMEVLYV</sequence>
<keyword evidence="1" id="KW-0812">Transmembrane</keyword>
<dbReference type="AlphaFoldDB" id="A0A1E5VVX8"/>
<feature type="transmembrane region" description="Helical" evidence="1">
    <location>
        <begin position="135"/>
        <end position="154"/>
    </location>
</feature>
<proteinExistence type="predicted"/>
<dbReference type="Pfam" id="PF24057">
    <property type="entry name" value="DUF7358"/>
    <property type="match status" value="1"/>
</dbReference>
<feature type="transmembrane region" description="Helical" evidence="1">
    <location>
        <begin position="102"/>
        <end position="123"/>
    </location>
</feature>
<dbReference type="OrthoDB" id="438440at2759"/>
<dbReference type="CDD" id="cd00519">
    <property type="entry name" value="Lipase_3"/>
    <property type="match status" value="1"/>
</dbReference>
<keyword evidence="1" id="KW-1133">Transmembrane helix</keyword>
<evidence type="ECO:0000256" key="2">
    <source>
        <dbReference type="SAM" id="SignalP"/>
    </source>
</evidence>
<protein>
    <submittedName>
        <fullName evidence="5">Uncharacterized protein</fullName>
    </submittedName>
</protein>
<keyword evidence="6" id="KW-1185">Reference proteome</keyword>
<dbReference type="InterPro" id="IPR002921">
    <property type="entry name" value="Fungal_lipase-type"/>
</dbReference>
<dbReference type="PANTHER" id="PTHR47030:SF4">
    <property type="entry name" value="FUNGAL LIPASE-LIKE DOMAIN-CONTAINING PROTEIN"/>
    <property type="match status" value="1"/>
</dbReference>
<dbReference type="SUPFAM" id="SSF53474">
    <property type="entry name" value="alpha/beta-Hydrolases"/>
    <property type="match status" value="1"/>
</dbReference>
<feature type="domain" description="Fungal lipase-type" evidence="3">
    <location>
        <begin position="378"/>
        <end position="569"/>
    </location>
</feature>
<dbReference type="Pfam" id="PF01764">
    <property type="entry name" value="Lipase_3"/>
    <property type="match status" value="1"/>
</dbReference>
<evidence type="ECO:0000313" key="6">
    <source>
        <dbReference type="Proteomes" id="UP000095767"/>
    </source>
</evidence>
<dbReference type="PANTHER" id="PTHR47030">
    <property type="entry name" value="LIPASE CLASS 3 FAMILY PROTEIN"/>
    <property type="match status" value="1"/>
</dbReference>
<feature type="chain" id="PRO_5009188520" evidence="2">
    <location>
        <begin position="17"/>
        <end position="829"/>
    </location>
</feature>
<evidence type="ECO:0000256" key="1">
    <source>
        <dbReference type="SAM" id="Phobius"/>
    </source>
</evidence>
<dbReference type="Proteomes" id="UP000095767">
    <property type="component" value="Unassembled WGS sequence"/>
</dbReference>
<dbReference type="Gene3D" id="3.40.50.1820">
    <property type="entry name" value="alpha/beta hydrolase"/>
    <property type="match status" value="1"/>
</dbReference>